<dbReference type="GO" id="GO:0006402">
    <property type="term" value="P:mRNA catabolic process"/>
    <property type="evidence" value="ECO:0007669"/>
    <property type="project" value="TreeGrafter"/>
</dbReference>
<dbReference type="GO" id="GO:0003677">
    <property type="term" value="F:DNA binding"/>
    <property type="evidence" value="ECO:0007669"/>
    <property type="project" value="InterPro"/>
</dbReference>
<dbReference type="EMBL" id="LDPR01000033">
    <property type="protein sequence ID" value="KLO34133.1"/>
    <property type="molecule type" value="Genomic_DNA"/>
</dbReference>
<dbReference type="PATRIC" id="fig|29311.18.peg.3425"/>
<sequence>MSDPRRGELWLVALGAGRAGESAKHRPAAVVSVDDILSGLESELVVVVPVSRSRTLSPLRPRITAMEGVEVDSVAVCRAVRGITKSRLVRPLGKLRPNTMREVERALAMVLGIA</sequence>
<dbReference type="RefSeq" id="WP_047316811.1">
    <property type="nucleotide sequence ID" value="NZ_LDPQ01000040.1"/>
</dbReference>
<dbReference type="SUPFAM" id="SSF50118">
    <property type="entry name" value="Cell growth inhibitor/plasmid maintenance toxic component"/>
    <property type="match status" value="1"/>
</dbReference>
<protein>
    <submittedName>
        <fullName evidence="3">Toxin</fullName>
    </submittedName>
</protein>
<dbReference type="Pfam" id="PF02452">
    <property type="entry name" value="PemK_toxin"/>
    <property type="match status" value="1"/>
</dbReference>
<dbReference type="InterPro" id="IPR011067">
    <property type="entry name" value="Plasmid_toxin/cell-grow_inhib"/>
</dbReference>
<organism evidence="3 4">
    <name type="scientific">Mycobacterium haemophilum</name>
    <dbReference type="NCBI Taxonomy" id="29311"/>
    <lineage>
        <taxon>Bacteria</taxon>
        <taxon>Bacillati</taxon>
        <taxon>Actinomycetota</taxon>
        <taxon>Actinomycetes</taxon>
        <taxon>Mycobacteriales</taxon>
        <taxon>Mycobacteriaceae</taxon>
        <taxon>Mycobacterium</taxon>
    </lineage>
</organism>
<evidence type="ECO:0000313" key="4">
    <source>
        <dbReference type="Proteomes" id="UP000036334"/>
    </source>
</evidence>
<evidence type="ECO:0000256" key="2">
    <source>
        <dbReference type="ARBA" id="ARBA00022649"/>
    </source>
</evidence>
<dbReference type="GO" id="GO:0016075">
    <property type="term" value="P:rRNA catabolic process"/>
    <property type="evidence" value="ECO:0007669"/>
    <property type="project" value="TreeGrafter"/>
</dbReference>
<dbReference type="PANTHER" id="PTHR33988:SF1">
    <property type="entry name" value="ENDORIBONUCLEASE MAZF7-RELATED"/>
    <property type="match status" value="1"/>
</dbReference>
<comment type="similarity">
    <text evidence="1">Belongs to the PemK/MazF family.</text>
</comment>
<dbReference type="GO" id="GO:0004521">
    <property type="term" value="F:RNA endonuclease activity"/>
    <property type="evidence" value="ECO:0007669"/>
    <property type="project" value="TreeGrafter"/>
</dbReference>
<keyword evidence="2" id="KW-1277">Toxin-antitoxin system</keyword>
<gene>
    <name evidence="3" type="ORF">ABH38_19815</name>
</gene>
<accession>A0A0I9YW62</accession>
<keyword evidence="4" id="KW-1185">Reference proteome</keyword>
<dbReference type="OrthoDB" id="4729354at2"/>
<dbReference type="PANTHER" id="PTHR33988">
    <property type="entry name" value="ENDORIBONUCLEASE MAZF-RELATED"/>
    <property type="match status" value="1"/>
</dbReference>
<dbReference type="Proteomes" id="UP000036334">
    <property type="component" value="Unassembled WGS sequence"/>
</dbReference>
<evidence type="ECO:0000313" key="3">
    <source>
        <dbReference type="EMBL" id="KLO34133.1"/>
    </source>
</evidence>
<reference evidence="3 4" key="1">
    <citation type="submission" date="2015-05" db="EMBL/GenBank/DDBJ databases">
        <title>Genome sequence of Mycobacterium haemophilum.</title>
        <authorList>
            <person name="Greninger A.L."/>
            <person name="Cunningham G."/>
            <person name="Miller S."/>
        </authorList>
    </citation>
    <scope>NUCLEOTIDE SEQUENCE [LARGE SCALE GENOMIC DNA]</scope>
    <source>
        <strain evidence="4">UC1</strain>
    </source>
</reference>
<dbReference type="Gene3D" id="2.30.30.110">
    <property type="match status" value="1"/>
</dbReference>
<dbReference type="STRING" id="1202450.B586_02160"/>
<comment type="caution">
    <text evidence="3">The sequence shown here is derived from an EMBL/GenBank/DDBJ whole genome shotgun (WGS) entry which is preliminary data.</text>
</comment>
<name>A0A0I9YW62_9MYCO</name>
<dbReference type="InterPro" id="IPR003477">
    <property type="entry name" value="PemK-like"/>
</dbReference>
<dbReference type="AlphaFoldDB" id="A0A0I9YW62"/>
<evidence type="ECO:0000256" key="1">
    <source>
        <dbReference type="ARBA" id="ARBA00007521"/>
    </source>
</evidence>
<proteinExistence type="inferred from homology"/>